<sequence>MASGTYTYKKKKKNTLFSSLLVCYDDRYFESKQCFLILRDMDTLIFDQDKKNLKICRLLHFSRHGYSDFGSRSQDLNVVAVIRRGDRVVKVMDC</sequence>
<name>A0ABR0B167_9CRUS</name>
<reference evidence="1 2" key="1">
    <citation type="journal article" date="2023" name="Nucleic Acids Res.">
        <title>The hologenome of Daphnia magna reveals possible DNA methylation and microbiome-mediated evolution of the host genome.</title>
        <authorList>
            <person name="Chaturvedi A."/>
            <person name="Li X."/>
            <person name="Dhandapani V."/>
            <person name="Marshall H."/>
            <person name="Kissane S."/>
            <person name="Cuenca-Cambronero M."/>
            <person name="Asole G."/>
            <person name="Calvet F."/>
            <person name="Ruiz-Romero M."/>
            <person name="Marangio P."/>
            <person name="Guigo R."/>
            <person name="Rago D."/>
            <person name="Mirbahai L."/>
            <person name="Eastwood N."/>
            <person name="Colbourne J.K."/>
            <person name="Zhou J."/>
            <person name="Mallon E."/>
            <person name="Orsini L."/>
        </authorList>
    </citation>
    <scope>NUCLEOTIDE SEQUENCE [LARGE SCALE GENOMIC DNA]</scope>
    <source>
        <strain evidence="1">LRV0_1</strain>
    </source>
</reference>
<keyword evidence="2" id="KW-1185">Reference proteome</keyword>
<proteinExistence type="predicted"/>
<dbReference type="Proteomes" id="UP001234178">
    <property type="component" value="Unassembled WGS sequence"/>
</dbReference>
<protein>
    <submittedName>
        <fullName evidence="1">Uncharacterized protein</fullName>
    </submittedName>
</protein>
<comment type="caution">
    <text evidence="1">The sequence shown here is derived from an EMBL/GenBank/DDBJ whole genome shotgun (WGS) entry which is preliminary data.</text>
</comment>
<dbReference type="EMBL" id="JAOYFB010000039">
    <property type="protein sequence ID" value="KAK4031129.1"/>
    <property type="molecule type" value="Genomic_DNA"/>
</dbReference>
<accession>A0ABR0B167</accession>
<evidence type="ECO:0000313" key="2">
    <source>
        <dbReference type="Proteomes" id="UP001234178"/>
    </source>
</evidence>
<organism evidence="1 2">
    <name type="scientific">Daphnia magna</name>
    <dbReference type="NCBI Taxonomy" id="35525"/>
    <lineage>
        <taxon>Eukaryota</taxon>
        <taxon>Metazoa</taxon>
        <taxon>Ecdysozoa</taxon>
        <taxon>Arthropoda</taxon>
        <taxon>Crustacea</taxon>
        <taxon>Branchiopoda</taxon>
        <taxon>Diplostraca</taxon>
        <taxon>Cladocera</taxon>
        <taxon>Anomopoda</taxon>
        <taxon>Daphniidae</taxon>
        <taxon>Daphnia</taxon>
    </lineage>
</organism>
<gene>
    <name evidence="1" type="ORF">OUZ56_024672</name>
</gene>
<evidence type="ECO:0000313" key="1">
    <source>
        <dbReference type="EMBL" id="KAK4031129.1"/>
    </source>
</evidence>